<comment type="function">
    <text evidence="7">F(1)F(0) ATP synthase produces ATP from ADP in the presence of a proton or sodium gradient. F-type ATPases consist of two structural domains, F(1) containing the extramembraneous catalytic core and F(0) containing the membrane proton channel, linked together by a central stalk and a peripheral stalk. During catalysis, ATP synthesis in the catalytic domain of F(1) is coupled via a rotary mechanism of the central stalk subunits to proton translocation.</text>
</comment>
<proteinExistence type="inferred from homology"/>
<dbReference type="InterPro" id="IPR000711">
    <property type="entry name" value="ATPase_OSCP/dsu"/>
</dbReference>
<dbReference type="Proteomes" id="UP000824504">
    <property type="component" value="Chromosome"/>
</dbReference>
<sequence length="265" mass="28118">MRAGDAVIAQLDAQVDGIDTDAATSDELFAVVDLLDANVMLRRSLSDPSAAESSRVELASRIFRGKVAPATLEVLSAFSAAEFESGAAFAEALEREGVRLKLKAARSDGTLDTVTSDLFQALSVVRDHPELAVALRNPSYGAAEKRELLERLYGGRISPVAQAILDRAVRPNLAAFVPTVRGFLRAAAELAGLTIARVTVARPLDESRTARLKAALEKSAGKPLSLQVHVDPSVIGGVNVVIGDDVIESTVAARLEDARRQLVNL</sequence>
<evidence type="ECO:0000313" key="8">
    <source>
        <dbReference type="EMBL" id="QXT64070.1"/>
    </source>
</evidence>
<dbReference type="PANTHER" id="PTHR11910">
    <property type="entry name" value="ATP SYNTHASE DELTA CHAIN"/>
    <property type="match status" value="1"/>
</dbReference>
<keyword evidence="3 7" id="KW-0375">Hydrogen ion transport</keyword>
<evidence type="ECO:0000256" key="7">
    <source>
        <dbReference type="HAMAP-Rule" id="MF_01416"/>
    </source>
</evidence>
<evidence type="ECO:0000256" key="5">
    <source>
        <dbReference type="ARBA" id="ARBA00023136"/>
    </source>
</evidence>
<evidence type="ECO:0000256" key="3">
    <source>
        <dbReference type="ARBA" id="ARBA00022781"/>
    </source>
</evidence>
<name>A0ABX8SLA1_9ACTN</name>
<keyword evidence="5 7" id="KW-0472">Membrane</keyword>
<keyword evidence="4 7" id="KW-0406">Ion transport</keyword>
<dbReference type="NCBIfam" id="NF009967">
    <property type="entry name" value="PRK13430.1"/>
    <property type="match status" value="1"/>
</dbReference>
<reference evidence="8 9" key="1">
    <citation type="submission" date="2021-07" db="EMBL/GenBank/DDBJ databases">
        <title>complete genome sequencing of Tessaracoccus sp.J1M15.</title>
        <authorList>
            <person name="Bae J.-W."/>
            <person name="Kim D.-y."/>
        </authorList>
    </citation>
    <scope>NUCLEOTIDE SEQUENCE [LARGE SCALE GENOMIC DNA]</scope>
    <source>
        <strain evidence="8 9">J1M15</strain>
    </source>
</reference>
<keyword evidence="7" id="KW-0139">CF(1)</keyword>
<comment type="similarity">
    <text evidence="7">Belongs to the ATPase delta chain family.</text>
</comment>
<evidence type="ECO:0000256" key="1">
    <source>
        <dbReference type="ARBA" id="ARBA00004370"/>
    </source>
</evidence>
<keyword evidence="7" id="KW-1003">Cell membrane</keyword>
<evidence type="ECO:0000256" key="2">
    <source>
        <dbReference type="ARBA" id="ARBA00022448"/>
    </source>
</evidence>
<dbReference type="EMBL" id="CP079216">
    <property type="protein sequence ID" value="QXT64070.1"/>
    <property type="molecule type" value="Genomic_DNA"/>
</dbReference>
<keyword evidence="6 7" id="KW-0066">ATP synthesis</keyword>
<evidence type="ECO:0000256" key="6">
    <source>
        <dbReference type="ARBA" id="ARBA00023310"/>
    </source>
</evidence>
<comment type="subcellular location">
    <subcellularLocation>
        <location evidence="7">Cell membrane</location>
        <topology evidence="7">Peripheral membrane protein</topology>
    </subcellularLocation>
    <subcellularLocation>
        <location evidence="1">Membrane</location>
    </subcellularLocation>
</comment>
<dbReference type="Pfam" id="PF00213">
    <property type="entry name" value="OSCP"/>
    <property type="match status" value="1"/>
</dbReference>
<accession>A0ABX8SLA1</accession>
<dbReference type="NCBIfam" id="TIGR01145">
    <property type="entry name" value="ATP_synt_delta"/>
    <property type="match status" value="1"/>
</dbReference>
<evidence type="ECO:0000313" key="9">
    <source>
        <dbReference type="Proteomes" id="UP000824504"/>
    </source>
</evidence>
<organism evidence="8 9">
    <name type="scientific">Tessaracoccus palaemonis</name>
    <dbReference type="NCBI Taxonomy" id="2829499"/>
    <lineage>
        <taxon>Bacteria</taxon>
        <taxon>Bacillati</taxon>
        <taxon>Actinomycetota</taxon>
        <taxon>Actinomycetes</taxon>
        <taxon>Propionibacteriales</taxon>
        <taxon>Propionibacteriaceae</taxon>
        <taxon>Tessaracoccus</taxon>
    </lineage>
</organism>
<gene>
    <name evidence="7" type="primary">atpH</name>
    <name evidence="8" type="ORF">KDB89_06355</name>
</gene>
<protein>
    <recommendedName>
        <fullName evidence="7">ATP synthase subunit delta</fullName>
    </recommendedName>
    <alternativeName>
        <fullName evidence="7">ATP synthase F(1) sector subunit delta</fullName>
    </alternativeName>
    <alternativeName>
        <fullName evidence="7">F-type ATPase subunit delta</fullName>
        <shortName evidence="7">F-ATPase subunit delta</shortName>
    </alternativeName>
</protein>
<keyword evidence="2 7" id="KW-0813">Transport</keyword>
<comment type="function">
    <text evidence="7">This protein is part of the stalk that links CF(0) to CF(1). It either transmits conformational changes from CF(0) to CF(1) or is implicated in proton conduction.</text>
</comment>
<dbReference type="HAMAP" id="MF_01416">
    <property type="entry name" value="ATP_synth_delta_bact"/>
    <property type="match status" value="1"/>
</dbReference>
<dbReference type="RefSeq" id="WP_219083993.1">
    <property type="nucleotide sequence ID" value="NZ_CP079216.1"/>
</dbReference>
<keyword evidence="9" id="KW-1185">Reference proteome</keyword>
<evidence type="ECO:0000256" key="4">
    <source>
        <dbReference type="ARBA" id="ARBA00023065"/>
    </source>
</evidence>